<dbReference type="NCBIfam" id="TIGR03495">
    <property type="entry name" value="phage_LysB"/>
    <property type="match status" value="1"/>
</dbReference>
<evidence type="ECO:0000313" key="3">
    <source>
        <dbReference type="Proteomes" id="UP000399692"/>
    </source>
</evidence>
<dbReference type="EMBL" id="CABVHF010000003">
    <property type="protein sequence ID" value="VVM69481.1"/>
    <property type="molecule type" value="Genomic_DNA"/>
</dbReference>
<gene>
    <name evidence="2" type="ORF">PS631_01728</name>
</gene>
<dbReference type="AlphaFoldDB" id="A0A5E6RMU3"/>
<proteinExistence type="predicted"/>
<dbReference type="InterPro" id="IPR020000">
    <property type="entry name" value="Phage_P2_LysB"/>
</dbReference>
<dbReference type="OrthoDB" id="8658549at2"/>
<evidence type="ECO:0000256" key="1">
    <source>
        <dbReference type="SAM" id="MobiDB-lite"/>
    </source>
</evidence>
<dbReference type="Proteomes" id="UP000399692">
    <property type="component" value="Unassembled WGS sequence"/>
</dbReference>
<sequence length="155" mass="16659">MIGLREGLLAGALLAAVSAGLWGWGQQVLLGAEKGKSKALQDQLTTAQGEARDNLAAANTLKTTLERERESQAKLLLIQGELRAGLANRESQIEDLKNENEELRNWADQPIPGAARRLRQRPAITGAAAYRQWLSRGGPLPAAGDEASPERPSTD</sequence>
<protein>
    <recommendedName>
        <fullName evidence="4">LysB family phage lysis regulatory protein</fullName>
    </recommendedName>
</protein>
<evidence type="ECO:0000313" key="2">
    <source>
        <dbReference type="EMBL" id="VVM69481.1"/>
    </source>
</evidence>
<reference evidence="2 3" key="1">
    <citation type="submission" date="2019-09" db="EMBL/GenBank/DDBJ databases">
        <authorList>
            <person name="Chandra G."/>
            <person name="Truman W A."/>
        </authorList>
    </citation>
    <scope>NUCLEOTIDE SEQUENCE [LARGE SCALE GENOMIC DNA]</scope>
    <source>
        <strain evidence="2">PS631</strain>
    </source>
</reference>
<evidence type="ECO:0008006" key="4">
    <source>
        <dbReference type="Google" id="ProtNLM"/>
    </source>
</evidence>
<accession>A0A5E6RMU3</accession>
<organism evidence="2 3">
    <name type="scientific">Pseudomonas fluorescens</name>
    <dbReference type="NCBI Taxonomy" id="294"/>
    <lineage>
        <taxon>Bacteria</taxon>
        <taxon>Pseudomonadati</taxon>
        <taxon>Pseudomonadota</taxon>
        <taxon>Gammaproteobacteria</taxon>
        <taxon>Pseudomonadales</taxon>
        <taxon>Pseudomonadaceae</taxon>
        <taxon>Pseudomonas</taxon>
    </lineage>
</organism>
<feature type="region of interest" description="Disordered" evidence="1">
    <location>
        <begin position="135"/>
        <end position="155"/>
    </location>
</feature>
<name>A0A5E6RMU3_PSEFL</name>